<gene>
    <name evidence="7" type="ORF">METZ01_LOCUS171196</name>
</gene>
<evidence type="ECO:0000256" key="3">
    <source>
        <dbReference type="ARBA" id="ARBA00023125"/>
    </source>
</evidence>
<dbReference type="EMBL" id="UINC01031773">
    <property type="protein sequence ID" value="SVB18342.1"/>
    <property type="molecule type" value="Genomic_DNA"/>
</dbReference>
<evidence type="ECO:0000313" key="7">
    <source>
        <dbReference type="EMBL" id="SVB18342.1"/>
    </source>
</evidence>
<keyword evidence="3" id="KW-0238">DNA-binding</keyword>
<evidence type="ECO:0000259" key="6">
    <source>
        <dbReference type="PROSITE" id="PS52040"/>
    </source>
</evidence>
<dbReference type="SMART" id="SM00434">
    <property type="entry name" value="TOP4c"/>
    <property type="match status" value="1"/>
</dbReference>
<dbReference type="InterPro" id="IPR050220">
    <property type="entry name" value="Type_II_DNA_Topoisomerases"/>
</dbReference>
<dbReference type="PANTHER" id="PTHR43493">
    <property type="entry name" value="DNA GYRASE/TOPOISOMERASE SUBUNIT A"/>
    <property type="match status" value="1"/>
</dbReference>
<accession>A0A382BXU6</accession>
<dbReference type="Gene3D" id="3.30.1360.40">
    <property type="match status" value="1"/>
</dbReference>
<dbReference type="PANTHER" id="PTHR43493:SF1">
    <property type="entry name" value="DNA TOPOISOMERASE 4 SUBUNIT A"/>
    <property type="match status" value="1"/>
</dbReference>
<reference evidence="7" key="1">
    <citation type="submission" date="2018-05" db="EMBL/GenBank/DDBJ databases">
        <authorList>
            <person name="Lanie J.A."/>
            <person name="Ng W.-L."/>
            <person name="Kazmierczak K.M."/>
            <person name="Andrzejewski T.M."/>
            <person name="Davidsen T.M."/>
            <person name="Wayne K.J."/>
            <person name="Tettelin H."/>
            <person name="Glass J.I."/>
            <person name="Rusch D."/>
            <person name="Podicherti R."/>
            <person name="Tsui H.-C.T."/>
            <person name="Winkler M.E."/>
        </authorList>
    </citation>
    <scope>NUCLEOTIDE SEQUENCE</scope>
</reference>
<protein>
    <recommendedName>
        <fullName evidence="6">Topo IIA-type catalytic domain-containing protein</fullName>
    </recommendedName>
</protein>
<name>A0A382BXU6_9ZZZZ</name>
<dbReference type="GO" id="GO:0005524">
    <property type="term" value="F:ATP binding"/>
    <property type="evidence" value="ECO:0007669"/>
    <property type="project" value="InterPro"/>
</dbReference>
<dbReference type="GO" id="GO:0005737">
    <property type="term" value="C:cytoplasm"/>
    <property type="evidence" value="ECO:0007669"/>
    <property type="project" value="TreeGrafter"/>
</dbReference>
<evidence type="ECO:0000256" key="2">
    <source>
        <dbReference type="ARBA" id="ARBA00023029"/>
    </source>
</evidence>
<keyword evidence="2" id="KW-0799">Topoisomerase</keyword>
<organism evidence="7">
    <name type="scientific">marine metagenome</name>
    <dbReference type="NCBI Taxonomy" id="408172"/>
    <lineage>
        <taxon>unclassified sequences</taxon>
        <taxon>metagenomes</taxon>
        <taxon>ecological metagenomes</taxon>
    </lineage>
</organism>
<proteinExistence type="predicted"/>
<feature type="non-terminal residue" evidence="7">
    <location>
        <position position="271"/>
    </location>
</feature>
<dbReference type="Gene3D" id="3.90.199.10">
    <property type="entry name" value="Topoisomerase II, domain 5"/>
    <property type="match status" value="1"/>
</dbReference>
<dbReference type="SUPFAM" id="SSF56719">
    <property type="entry name" value="Type II DNA topoisomerase"/>
    <property type="match status" value="1"/>
</dbReference>
<dbReference type="InterPro" id="IPR013758">
    <property type="entry name" value="Topo_IIA_A/C_ab"/>
</dbReference>
<feature type="domain" description="Topo IIA-type catalytic" evidence="6">
    <location>
        <begin position="30"/>
        <end position="271"/>
    </location>
</feature>
<keyword evidence="4" id="KW-0472">Membrane</keyword>
<evidence type="ECO:0000256" key="1">
    <source>
        <dbReference type="ARBA" id="ARBA00022475"/>
    </source>
</evidence>
<dbReference type="InterPro" id="IPR013760">
    <property type="entry name" value="Topo_IIA-like_dom_sf"/>
</dbReference>
<dbReference type="PROSITE" id="PS52040">
    <property type="entry name" value="TOPO_IIA"/>
    <property type="match status" value="1"/>
</dbReference>
<evidence type="ECO:0000256" key="5">
    <source>
        <dbReference type="ARBA" id="ARBA00023235"/>
    </source>
</evidence>
<evidence type="ECO:0000256" key="4">
    <source>
        <dbReference type="ARBA" id="ARBA00023136"/>
    </source>
</evidence>
<dbReference type="GO" id="GO:0003918">
    <property type="term" value="F:DNA topoisomerase type II (double strand cut, ATP-hydrolyzing) activity"/>
    <property type="evidence" value="ECO:0007669"/>
    <property type="project" value="InterPro"/>
</dbReference>
<keyword evidence="5" id="KW-0413">Isomerase</keyword>
<dbReference type="GO" id="GO:0006265">
    <property type="term" value="P:DNA topological change"/>
    <property type="evidence" value="ECO:0007669"/>
    <property type="project" value="InterPro"/>
</dbReference>
<dbReference type="Pfam" id="PF00521">
    <property type="entry name" value="DNA_topoisoIV"/>
    <property type="match status" value="1"/>
</dbReference>
<keyword evidence="1" id="KW-1003">Cell membrane</keyword>
<dbReference type="GO" id="GO:0003677">
    <property type="term" value="F:DNA binding"/>
    <property type="evidence" value="ECO:0007669"/>
    <property type="project" value="UniProtKB-KW"/>
</dbReference>
<sequence>MGQEKTSVLQDELEKRFLTYALSTIVSRSLPDVRDGLKPIHRRILFAMENMGMNAASKHVKSAKIIGEVLGKYHPHGDASTYESMVRMAQDFSMRYPLVDGKGNFGSLDGDSPAAYRYTEGRLTPITSYLLKDLKKDTVDFRANYDNTLKEPVVLPSRVPNLLVNGASGIAVGMACSFPSHNLQEVMAALISLIDSPKQSVVNLMKYIKGPDFPTGGIILNSKPELRRAYESGSGAVKIRGIWKIEPLPRGKKQIIIPEIPYTVNKARMIE</sequence>
<dbReference type="AlphaFoldDB" id="A0A382BXU6"/>
<dbReference type="GO" id="GO:0009330">
    <property type="term" value="C:DNA topoisomerase type II (double strand cut, ATP-hydrolyzing) complex"/>
    <property type="evidence" value="ECO:0007669"/>
    <property type="project" value="TreeGrafter"/>
</dbReference>
<dbReference type="InterPro" id="IPR002205">
    <property type="entry name" value="Topo_IIA_dom_A"/>
</dbReference>